<reference evidence="10" key="1">
    <citation type="journal article" date="2020" name="Nat. Commun.">
        <title>Genome sequence of the cluster root forming white lupin.</title>
        <authorList>
            <person name="Hufnagel B."/>
            <person name="Marques A."/>
            <person name="Soriano A."/>
            <person name="Marques L."/>
            <person name="Divol F."/>
            <person name="Doumas P."/>
            <person name="Sallet E."/>
            <person name="Mancinotti D."/>
            <person name="Carrere S."/>
            <person name="Marande W."/>
            <person name="Arribat S."/>
            <person name="Keller J."/>
            <person name="Huneau C."/>
            <person name="Blein T."/>
            <person name="Aime D."/>
            <person name="Laguerre M."/>
            <person name="Taylor J."/>
            <person name="Schubert V."/>
            <person name="Nelson M."/>
            <person name="Geu-Flores F."/>
            <person name="Crespi M."/>
            <person name="Gallardo-Guerrero K."/>
            <person name="Delaux P.-M."/>
            <person name="Salse J."/>
            <person name="Berges H."/>
            <person name="Guyot R."/>
            <person name="Gouzy J."/>
            <person name="Peret B."/>
        </authorList>
    </citation>
    <scope>NUCLEOTIDE SEQUENCE [LARGE SCALE GENOMIC DNA]</scope>
    <source>
        <strain evidence="10">cv. Amiga</strain>
    </source>
</reference>
<accession>A0A6A4PBZ4</accession>
<protein>
    <submittedName>
        <fullName evidence="9">Putative PMR5 domain, PC-Esterase</fullName>
    </submittedName>
</protein>
<evidence type="ECO:0000259" key="8">
    <source>
        <dbReference type="Pfam" id="PF14416"/>
    </source>
</evidence>
<evidence type="ECO:0000256" key="6">
    <source>
        <dbReference type="ARBA" id="ARBA00023136"/>
    </source>
</evidence>
<evidence type="ECO:0000256" key="4">
    <source>
        <dbReference type="ARBA" id="ARBA00022968"/>
    </source>
</evidence>
<evidence type="ECO:0000259" key="7">
    <source>
        <dbReference type="Pfam" id="PF13839"/>
    </source>
</evidence>
<dbReference type="InterPro" id="IPR029962">
    <property type="entry name" value="TBL"/>
</dbReference>
<comment type="caution">
    <text evidence="9">The sequence shown here is derived from an EMBL/GenBank/DDBJ whole genome shotgun (WGS) entry which is preliminary data.</text>
</comment>
<dbReference type="Pfam" id="PF13839">
    <property type="entry name" value="PC-Esterase"/>
    <property type="match status" value="1"/>
</dbReference>
<organism evidence="9 10">
    <name type="scientific">Lupinus albus</name>
    <name type="common">White lupine</name>
    <name type="synonym">Lupinus termis</name>
    <dbReference type="NCBI Taxonomy" id="3870"/>
    <lineage>
        <taxon>Eukaryota</taxon>
        <taxon>Viridiplantae</taxon>
        <taxon>Streptophyta</taxon>
        <taxon>Embryophyta</taxon>
        <taxon>Tracheophyta</taxon>
        <taxon>Spermatophyta</taxon>
        <taxon>Magnoliopsida</taxon>
        <taxon>eudicotyledons</taxon>
        <taxon>Gunneridae</taxon>
        <taxon>Pentapetalae</taxon>
        <taxon>rosids</taxon>
        <taxon>fabids</taxon>
        <taxon>Fabales</taxon>
        <taxon>Fabaceae</taxon>
        <taxon>Papilionoideae</taxon>
        <taxon>50 kb inversion clade</taxon>
        <taxon>genistoids sensu lato</taxon>
        <taxon>core genistoids</taxon>
        <taxon>Genisteae</taxon>
        <taxon>Lupinus</taxon>
    </lineage>
</organism>
<proteinExistence type="inferred from homology"/>
<keyword evidence="10" id="KW-1185">Reference proteome</keyword>
<dbReference type="GO" id="GO:0016020">
    <property type="term" value="C:membrane"/>
    <property type="evidence" value="ECO:0007669"/>
    <property type="project" value="UniProtKB-SubCell"/>
</dbReference>
<evidence type="ECO:0000256" key="2">
    <source>
        <dbReference type="ARBA" id="ARBA00007727"/>
    </source>
</evidence>
<feature type="domain" description="Trichome birefringence-like N-terminal" evidence="8">
    <location>
        <begin position="104"/>
        <end position="156"/>
    </location>
</feature>
<dbReference type="InterPro" id="IPR026057">
    <property type="entry name" value="TBL_C"/>
</dbReference>
<keyword evidence="3" id="KW-0812">Transmembrane</keyword>
<dbReference type="Pfam" id="PF14416">
    <property type="entry name" value="PMR5N"/>
    <property type="match status" value="1"/>
</dbReference>
<keyword evidence="5" id="KW-1133">Transmembrane helix</keyword>
<evidence type="ECO:0000256" key="3">
    <source>
        <dbReference type="ARBA" id="ARBA00022692"/>
    </source>
</evidence>
<dbReference type="GO" id="GO:0016413">
    <property type="term" value="F:O-acetyltransferase activity"/>
    <property type="evidence" value="ECO:0007669"/>
    <property type="project" value="InterPro"/>
</dbReference>
<dbReference type="Proteomes" id="UP000447434">
    <property type="component" value="Chromosome 14"/>
</dbReference>
<comment type="similarity">
    <text evidence="2">Belongs to the PC-esterase family. TBL subfamily.</text>
</comment>
<evidence type="ECO:0000256" key="5">
    <source>
        <dbReference type="ARBA" id="ARBA00022989"/>
    </source>
</evidence>
<sequence length="423" mass="49370">MQSSTVSDFHSAKLNKKLNFVLTFHVETIKVQLPLHSYISPCLRQLFFNPCPFFSWTKETHKKMGFLLPSLFLFLFVLFSHQTKAEDLDLFGNATTTSRKLAGRCNWFNGKWVYDASYPLYDPSTCPFIDPQFNCQKYGRPDSLYQKYRWQPFSCSLPRFNALDFVEKYKGKKIMFVGDSLSLNQFNSLACMIHSWVPKTRTTFTKNSALSTVTFQDYNLQLFLYRTAYLVDLDHEQVGRVLKIDTIKSGDAWRGMDVLVFNTWHWWTHTGNAQPWDYIQERNKLYKDMNRFILFYKGLTTWARWVNINVNPSQTKVFFLGISPVHYEGRDWNEPTRSCKSETQPFFGLKYPAGTPMAWVIVKKVLSRIKKPVYFLDVTTLSQYRKDAHPEGYSGVMATDCSHWCLPGLPDTWNVLLHAALFG</sequence>
<name>A0A6A4PBZ4_LUPAL</name>
<keyword evidence="4" id="KW-0735">Signal-anchor</keyword>
<evidence type="ECO:0000313" key="9">
    <source>
        <dbReference type="EMBL" id="KAE9599912.1"/>
    </source>
</evidence>
<comment type="subcellular location">
    <subcellularLocation>
        <location evidence="1">Membrane</location>
        <topology evidence="1">Single-pass membrane protein</topology>
    </subcellularLocation>
</comment>
<dbReference type="EMBL" id="WOCE01000014">
    <property type="protein sequence ID" value="KAE9599912.1"/>
    <property type="molecule type" value="Genomic_DNA"/>
</dbReference>
<evidence type="ECO:0000256" key="1">
    <source>
        <dbReference type="ARBA" id="ARBA00004167"/>
    </source>
</evidence>
<dbReference type="OrthoDB" id="630188at2759"/>
<dbReference type="PANTHER" id="PTHR32285:SF71">
    <property type="entry name" value="PROTEIN TRICHOME BIREFRINGENCE-LIKE 39"/>
    <property type="match status" value="1"/>
</dbReference>
<dbReference type="AlphaFoldDB" id="A0A6A4PBZ4"/>
<dbReference type="InterPro" id="IPR025846">
    <property type="entry name" value="TBL_N"/>
</dbReference>
<dbReference type="GO" id="GO:0005794">
    <property type="term" value="C:Golgi apparatus"/>
    <property type="evidence" value="ECO:0007669"/>
    <property type="project" value="TreeGrafter"/>
</dbReference>
<keyword evidence="6" id="KW-0472">Membrane</keyword>
<dbReference type="PANTHER" id="PTHR32285">
    <property type="entry name" value="PROTEIN TRICHOME BIREFRINGENCE-LIKE 9-RELATED"/>
    <property type="match status" value="1"/>
</dbReference>
<evidence type="ECO:0000313" key="10">
    <source>
        <dbReference type="Proteomes" id="UP000447434"/>
    </source>
</evidence>
<gene>
    <name evidence="9" type="ORF">Lalb_Chr14g0367391</name>
</gene>
<feature type="domain" description="Trichome birefringence-like C-terminal" evidence="7">
    <location>
        <begin position="157"/>
        <end position="419"/>
    </location>
</feature>